<sequence length="391" mass="43519">MGKSDDSIRRRKNKKNRKKQDKDSSKVSARVASIIATKKRRKSGQRRLCQGMCFSLPTLEDPFNDRHDKMAHVKKIKKPLHAKTGKTHVDEKLFTSGKGLIDRTSANVNVQGKTSEKPEKVNKVINPSAIFKSDGMNNMIKQGKSAITRLWGCQANREEELTGCPSKFLIHCLNTIQNAFRDEDASSSEVDNPLFVHKWGFEFWKFYSTGKDILDLSGTDSTFQQIAWLASCAADTIAKKEKEGKSFSSPFLLFIVPSQAKAAKVRKICKPLKALGIHSVSLHSGAPIDHQIRGLKSCEPEFLLSTPERLLELISLNEVNISGVSLLVIDGLDTQSTAGFGESIMRIRQSISGSPQTVVFSDCSSDSSVKVFQNFLHESFCRIPLEDFNLP</sequence>
<reference evidence="2" key="1">
    <citation type="journal article" date="2023" name="Nat. Plants">
        <title>Single-cell RNA sequencing provides a high-resolution roadmap for understanding the multicellular compartmentation of specialized metabolism.</title>
        <authorList>
            <person name="Sun S."/>
            <person name="Shen X."/>
            <person name="Li Y."/>
            <person name="Li Y."/>
            <person name="Wang S."/>
            <person name="Li R."/>
            <person name="Zhang H."/>
            <person name="Shen G."/>
            <person name="Guo B."/>
            <person name="Wei J."/>
            <person name="Xu J."/>
            <person name="St-Pierre B."/>
            <person name="Chen S."/>
            <person name="Sun C."/>
        </authorList>
    </citation>
    <scope>NUCLEOTIDE SEQUENCE [LARGE SCALE GENOMIC DNA]</scope>
</reference>
<keyword evidence="2" id="KW-1185">Reference proteome</keyword>
<organism evidence="1 2">
    <name type="scientific">Catharanthus roseus</name>
    <name type="common">Madagascar periwinkle</name>
    <name type="synonym">Vinca rosea</name>
    <dbReference type="NCBI Taxonomy" id="4058"/>
    <lineage>
        <taxon>Eukaryota</taxon>
        <taxon>Viridiplantae</taxon>
        <taxon>Streptophyta</taxon>
        <taxon>Embryophyta</taxon>
        <taxon>Tracheophyta</taxon>
        <taxon>Spermatophyta</taxon>
        <taxon>Magnoliopsida</taxon>
        <taxon>eudicotyledons</taxon>
        <taxon>Gunneridae</taxon>
        <taxon>Pentapetalae</taxon>
        <taxon>asterids</taxon>
        <taxon>lamiids</taxon>
        <taxon>Gentianales</taxon>
        <taxon>Apocynaceae</taxon>
        <taxon>Rauvolfioideae</taxon>
        <taxon>Vinceae</taxon>
        <taxon>Catharanthinae</taxon>
        <taxon>Catharanthus</taxon>
    </lineage>
</organism>
<evidence type="ECO:0000313" key="2">
    <source>
        <dbReference type="Proteomes" id="UP001060085"/>
    </source>
</evidence>
<gene>
    <name evidence="1" type="ORF">M9H77_34490</name>
</gene>
<dbReference type="EMBL" id="CM044708">
    <property type="protein sequence ID" value="KAI5648485.1"/>
    <property type="molecule type" value="Genomic_DNA"/>
</dbReference>
<protein>
    <submittedName>
        <fullName evidence="1">Uncharacterized protein</fullName>
    </submittedName>
</protein>
<proteinExistence type="predicted"/>
<accession>A0ACB9ZLK8</accession>
<evidence type="ECO:0000313" key="1">
    <source>
        <dbReference type="EMBL" id="KAI5648485.1"/>
    </source>
</evidence>
<dbReference type="Proteomes" id="UP001060085">
    <property type="component" value="Linkage Group LG08"/>
</dbReference>
<name>A0ACB9ZLK8_CATRO</name>
<comment type="caution">
    <text evidence="1">The sequence shown here is derived from an EMBL/GenBank/DDBJ whole genome shotgun (WGS) entry which is preliminary data.</text>
</comment>